<proteinExistence type="predicted"/>
<evidence type="ECO:0000256" key="1">
    <source>
        <dbReference type="PROSITE-ProRule" id="PRU00339"/>
    </source>
</evidence>
<keyword evidence="2" id="KW-0732">Signal</keyword>
<dbReference type="PROSITE" id="PS51257">
    <property type="entry name" value="PROKAR_LIPOPROTEIN"/>
    <property type="match status" value="1"/>
</dbReference>
<dbReference type="EMBL" id="AGCJ01000015">
    <property type="protein sequence ID" value="EHM42703.1"/>
    <property type="molecule type" value="Genomic_DNA"/>
</dbReference>
<dbReference type="STRING" id="861450.HMPREF0080_00512"/>
<reference evidence="3 4" key="1">
    <citation type="submission" date="2011-08" db="EMBL/GenBank/DDBJ databases">
        <authorList>
            <person name="Weinstock G."/>
            <person name="Sodergren E."/>
            <person name="Clifton S."/>
            <person name="Fulton L."/>
            <person name="Fulton B."/>
            <person name="Courtney L."/>
            <person name="Fronick C."/>
            <person name="Harrison M."/>
            <person name="Strong C."/>
            <person name="Farmer C."/>
            <person name="Delahaunty K."/>
            <person name="Markovic C."/>
            <person name="Hall O."/>
            <person name="Minx P."/>
            <person name="Tomlinson C."/>
            <person name="Mitreva M."/>
            <person name="Hou S."/>
            <person name="Chen J."/>
            <person name="Wollam A."/>
            <person name="Pepin K.H."/>
            <person name="Johnson M."/>
            <person name="Bhonagiri V."/>
            <person name="Zhang X."/>
            <person name="Suruliraj S."/>
            <person name="Warren W."/>
            <person name="Chinwalla A."/>
            <person name="Mardis E.R."/>
            <person name="Wilson R.K."/>
        </authorList>
    </citation>
    <scope>NUCLEOTIDE SEQUENCE [LARGE SCALE GENOMIC DNA]</scope>
    <source>
        <strain evidence="3 4">F0357</strain>
    </source>
</reference>
<feature type="signal peptide" evidence="2">
    <location>
        <begin position="1"/>
        <end position="19"/>
    </location>
</feature>
<dbReference type="InterPro" id="IPR011990">
    <property type="entry name" value="TPR-like_helical_dom_sf"/>
</dbReference>
<dbReference type="Gene3D" id="1.25.40.10">
    <property type="entry name" value="Tetratricopeptide repeat domain"/>
    <property type="match status" value="1"/>
</dbReference>
<dbReference type="RefSeq" id="WP_006789496.1">
    <property type="nucleotide sequence ID" value="NZ_JH417571.1"/>
</dbReference>
<sequence>MKKAIASACVVCLALSVLTGCNPLHGTAVSPPNEPETSAHPLNAESARLSEDGQKAYEQGDYDKAITLYTSALEKDEANYAALAGRGVALAMRGNGTGIQEDIRAGIGDIERALYYAPDDTATFYNLALAYKIDGRKEGRSAGFRKLLTAIRPIRGVITVSPLFTATWAMRNRPSFT</sequence>
<dbReference type="SMART" id="SM00028">
    <property type="entry name" value="TPR"/>
    <property type="match status" value="2"/>
</dbReference>
<evidence type="ECO:0000313" key="3">
    <source>
        <dbReference type="EMBL" id="EHM42703.1"/>
    </source>
</evidence>
<dbReference type="eggNOG" id="COG0457">
    <property type="taxonomic scope" value="Bacteria"/>
</dbReference>
<evidence type="ECO:0000256" key="2">
    <source>
        <dbReference type="SAM" id="SignalP"/>
    </source>
</evidence>
<accession>G9YFV0</accession>
<feature type="repeat" description="TPR" evidence="1">
    <location>
        <begin position="46"/>
        <end position="79"/>
    </location>
</feature>
<gene>
    <name evidence="3" type="ORF">HMPREF0080_00512</name>
</gene>
<dbReference type="AlphaFoldDB" id="G9YFV0"/>
<dbReference type="HOGENOM" id="CLU_1514864_0_0_9"/>
<keyword evidence="4" id="KW-1185">Reference proteome</keyword>
<keyword evidence="1" id="KW-0802">TPR repeat</keyword>
<dbReference type="Proteomes" id="UP000005481">
    <property type="component" value="Unassembled WGS sequence"/>
</dbReference>
<dbReference type="SUPFAM" id="SSF48452">
    <property type="entry name" value="TPR-like"/>
    <property type="match status" value="1"/>
</dbReference>
<dbReference type="PROSITE" id="PS50005">
    <property type="entry name" value="TPR"/>
    <property type="match status" value="1"/>
</dbReference>
<evidence type="ECO:0000313" key="4">
    <source>
        <dbReference type="Proteomes" id="UP000005481"/>
    </source>
</evidence>
<comment type="caution">
    <text evidence="3">The sequence shown here is derived from an EMBL/GenBank/DDBJ whole genome shotgun (WGS) entry which is preliminary data.</text>
</comment>
<feature type="chain" id="PRO_5039439117" evidence="2">
    <location>
        <begin position="20"/>
        <end position="177"/>
    </location>
</feature>
<organism evidence="3 4">
    <name type="scientific">Anaeroglobus geminatus F0357</name>
    <dbReference type="NCBI Taxonomy" id="861450"/>
    <lineage>
        <taxon>Bacteria</taxon>
        <taxon>Bacillati</taxon>
        <taxon>Bacillota</taxon>
        <taxon>Negativicutes</taxon>
        <taxon>Veillonellales</taxon>
        <taxon>Veillonellaceae</taxon>
        <taxon>Anaeroglobus</taxon>
    </lineage>
</organism>
<protein>
    <submittedName>
        <fullName evidence="3">Uncharacterized protein</fullName>
    </submittedName>
</protein>
<name>G9YFV0_9FIRM</name>
<dbReference type="Pfam" id="PF13432">
    <property type="entry name" value="TPR_16"/>
    <property type="match status" value="1"/>
</dbReference>
<dbReference type="InterPro" id="IPR019734">
    <property type="entry name" value="TPR_rpt"/>
</dbReference>